<dbReference type="Proteomes" id="UP000008063">
    <property type="component" value="Unassembled WGS sequence"/>
</dbReference>
<accession>F8Q250</accession>
<dbReference type="InParanoid" id="F8Q250"/>
<protein>
    <submittedName>
        <fullName evidence="1">Uncharacterized protein</fullName>
    </submittedName>
</protein>
<sequence>MPMGNTDDKGAVARIVREDPSVLARLGRLGFTGWELVGHDDSDAIISSTSTWQKLLVCCFLGEASQKAVTNVMIHEIRANLMSYCPQ</sequence>
<dbReference type="HOGENOM" id="CLU_2484707_0_0_1"/>
<proteinExistence type="predicted"/>
<dbReference type="AlphaFoldDB" id="F8Q250"/>
<organism evidence="2">
    <name type="scientific">Serpula lacrymans var. lacrymans (strain S7.3)</name>
    <name type="common">Dry rot fungus</name>
    <dbReference type="NCBI Taxonomy" id="936435"/>
    <lineage>
        <taxon>Eukaryota</taxon>
        <taxon>Fungi</taxon>
        <taxon>Dikarya</taxon>
        <taxon>Basidiomycota</taxon>
        <taxon>Agaricomycotina</taxon>
        <taxon>Agaricomycetes</taxon>
        <taxon>Agaricomycetidae</taxon>
        <taxon>Boletales</taxon>
        <taxon>Coniophorineae</taxon>
        <taxon>Serpulaceae</taxon>
        <taxon>Serpula</taxon>
    </lineage>
</organism>
<keyword evidence="2" id="KW-1185">Reference proteome</keyword>
<reference evidence="2" key="1">
    <citation type="journal article" date="2011" name="Science">
        <title>The plant cell wall-decomposing machinery underlies the functional diversity of forest fungi.</title>
        <authorList>
            <person name="Eastwood D.C."/>
            <person name="Floudas D."/>
            <person name="Binder M."/>
            <person name="Majcherczyk A."/>
            <person name="Schneider P."/>
            <person name="Aerts A."/>
            <person name="Asiegbu F.O."/>
            <person name="Baker S.E."/>
            <person name="Barry K."/>
            <person name="Bendiksby M."/>
            <person name="Blumentritt M."/>
            <person name="Coutinho P.M."/>
            <person name="Cullen D."/>
            <person name="de Vries R.P."/>
            <person name="Gathman A."/>
            <person name="Goodell B."/>
            <person name="Henrissat B."/>
            <person name="Ihrmark K."/>
            <person name="Kauserud H."/>
            <person name="Kohler A."/>
            <person name="LaButti K."/>
            <person name="Lapidus A."/>
            <person name="Lavin J.L."/>
            <person name="Lee Y.-H."/>
            <person name="Lindquist E."/>
            <person name="Lilly W."/>
            <person name="Lucas S."/>
            <person name="Morin E."/>
            <person name="Murat C."/>
            <person name="Oguiza J.A."/>
            <person name="Park J."/>
            <person name="Pisabarro A.G."/>
            <person name="Riley R."/>
            <person name="Rosling A."/>
            <person name="Salamov A."/>
            <person name="Schmidt O."/>
            <person name="Schmutz J."/>
            <person name="Skrede I."/>
            <person name="Stenlid J."/>
            <person name="Wiebenga A."/>
            <person name="Xie X."/>
            <person name="Kuees U."/>
            <person name="Hibbett D.S."/>
            <person name="Hoffmeister D."/>
            <person name="Hoegberg N."/>
            <person name="Martin F."/>
            <person name="Grigoriev I.V."/>
            <person name="Watkinson S.C."/>
        </authorList>
    </citation>
    <scope>NUCLEOTIDE SEQUENCE [LARGE SCALE GENOMIC DNA]</scope>
    <source>
        <strain evidence="2">strain S7.3</strain>
    </source>
</reference>
<evidence type="ECO:0000313" key="2">
    <source>
        <dbReference type="Proteomes" id="UP000008063"/>
    </source>
</evidence>
<gene>
    <name evidence="1" type="ORF">SERLA73DRAFT_183921</name>
</gene>
<dbReference type="EMBL" id="GL945482">
    <property type="protein sequence ID" value="EGN97261.1"/>
    <property type="molecule type" value="Genomic_DNA"/>
</dbReference>
<name>F8Q250_SERL3</name>
<evidence type="ECO:0000313" key="1">
    <source>
        <dbReference type="EMBL" id="EGN97261.1"/>
    </source>
</evidence>